<organism evidence="5 6">
    <name type="scientific">Blepharisma stoltei</name>
    <dbReference type="NCBI Taxonomy" id="1481888"/>
    <lineage>
        <taxon>Eukaryota</taxon>
        <taxon>Sar</taxon>
        <taxon>Alveolata</taxon>
        <taxon>Ciliophora</taxon>
        <taxon>Postciliodesmatophora</taxon>
        <taxon>Heterotrichea</taxon>
        <taxon>Heterotrichida</taxon>
        <taxon>Blepharismidae</taxon>
        <taxon>Blepharisma</taxon>
    </lineage>
</organism>
<dbReference type="PROSITE" id="PS50088">
    <property type="entry name" value="ANK_REPEAT"/>
    <property type="match status" value="2"/>
</dbReference>
<dbReference type="SUPFAM" id="SSF48403">
    <property type="entry name" value="Ankyrin repeat"/>
    <property type="match status" value="1"/>
</dbReference>
<dbReference type="EMBL" id="CAJZBQ010000058">
    <property type="protein sequence ID" value="CAG9334163.1"/>
    <property type="molecule type" value="Genomic_DNA"/>
</dbReference>
<keyword evidence="1" id="KW-0677">Repeat</keyword>
<dbReference type="SMART" id="SM00248">
    <property type="entry name" value="ANK"/>
    <property type="match status" value="7"/>
</dbReference>
<dbReference type="PANTHER" id="PTHR24198">
    <property type="entry name" value="ANKYRIN REPEAT AND PROTEIN KINASE DOMAIN-CONTAINING PROTEIN"/>
    <property type="match status" value="1"/>
</dbReference>
<feature type="repeat" description="ANK" evidence="3">
    <location>
        <begin position="565"/>
        <end position="597"/>
    </location>
</feature>
<reference evidence="5" key="1">
    <citation type="submission" date="2021-09" db="EMBL/GenBank/DDBJ databases">
        <authorList>
            <consortium name="AG Swart"/>
            <person name="Singh M."/>
            <person name="Singh A."/>
            <person name="Seah K."/>
            <person name="Emmerich C."/>
        </authorList>
    </citation>
    <scope>NUCLEOTIDE SEQUENCE</scope>
    <source>
        <strain evidence="5">ATCC30299</strain>
    </source>
</reference>
<evidence type="ECO:0000256" key="1">
    <source>
        <dbReference type="ARBA" id="ARBA00022737"/>
    </source>
</evidence>
<keyword evidence="6" id="KW-1185">Reference proteome</keyword>
<dbReference type="Gene3D" id="1.25.40.20">
    <property type="entry name" value="Ankyrin repeat-containing domain"/>
    <property type="match status" value="2"/>
</dbReference>
<dbReference type="PROSITE" id="PS50297">
    <property type="entry name" value="ANK_REP_REGION"/>
    <property type="match status" value="2"/>
</dbReference>
<dbReference type="InterPro" id="IPR001810">
    <property type="entry name" value="F-box_dom"/>
</dbReference>
<proteinExistence type="predicted"/>
<evidence type="ECO:0000256" key="3">
    <source>
        <dbReference type="PROSITE-ProRule" id="PRU00023"/>
    </source>
</evidence>
<dbReference type="PROSITE" id="PS50181">
    <property type="entry name" value="FBOX"/>
    <property type="match status" value="1"/>
</dbReference>
<dbReference type="PANTHER" id="PTHR24198:SF165">
    <property type="entry name" value="ANKYRIN REPEAT-CONTAINING PROTEIN-RELATED"/>
    <property type="match status" value="1"/>
</dbReference>
<evidence type="ECO:0000256" key="2">
    <source>
        <dbReference type="ARBA" id="ARBA00023043"/>
    </source>
</evidence>
<evidence type="ECO:0000313" key="5">
    <source>
        <dbReference type="EMBL" id="CAG9334163.1"/>
    </source>
</evidence>
<dbReference type="Proteomes" id="UP001162131">
    <property type="component" value="Unassembled WGS sequence"/>
</dbReference>
<evidence type="ECO:0000259" key="4">
    <source>
        <dbReference type="PROSITE" id="PS50181"/>
    </source>
</evidence>
<dbReference type="AlphaFoldDB" id="A0AAU9KAD0"/>
<keyword evidence="2 3" id="KW-0040">ANK repeat</keyword>
<name>A0AAU9KAD0_9CILI</name>
<feature type="domain" description="F-box" evidence="4">
    <location>
        <begin position="1"/>
        <end position="45"/>
    </location>
</feature>
<comment type="caution">
    <text evidence="5">The sequence shown here is derived from an EMBL/GenBank/DDBJ whole genome shotgun (WGS) entry which is preliminary data.</text>
</comment>
<accession>A0AAU9KAD0</accession>
<protein>
    <recommendedName>
        <fullName evidence="4">F-box domain-containing protein</fullName>
    </recommendedName>
</protein>
<sequence>MEHIPLPVLSFILSIVGSWNHIVALAVVCKRWKKAIENAEHYITFQGSRNPKLIPGNAQISDCLLRFAKGWKIASLDLKNTQISEFILAELIILQPWLIKIDISNTTSVKFEDLLNYIAEKLEAHGLPSNSSFNLKEIRLPMHEISSWPTENFLKLINFFPNLVKFYAGQLQVSYEDFKLIVDKLEKLEILFCSIPKNAIDEFYQTTEIQWSNMLKKSALKILFLGSAKLLTQNLKIPKITVISDDIFSILQSLKSKDDLINLETWLNLGGDVNYYAQNADEEPIIVFFPWKSDEDLMVEAYRLMIMHGLDLSKHDTYSVTSTYLNAAIENNYKELAKLFIHCGVDAWPINRYNSIELPAMAFAAAKGDPSWIQLLIDEKIPINCGPRYCSPLCLAVKWRNAVTFKFLCNNFEQDFRCPIHKNLMLNNVVFLKEALKERNFHIPSVILYEVAQYSIEFDKYDDSLLFITILAEKGVASQEQEILNEIWSQPNQWFGDAASKPLMYLAAKKKAKIILEKLIELKFDINIRDEFGRTCVSAATIYGYFDVISYLLENGANINLCDNSGNSPLHYAAKNKYIEIFQFLIQHNADLGKHNNDGKTPLMLAKIQKENEIVQIFEKNKNSDESKCIIF</sequence>
<dbReference type="InterPro" id="IPR002110">
    <property type="entry name" value="Ankyrin_rpt"/>
</dbReference>
<feature type="repeat" description="ANK" evidence="3">
    <location>
        <begin position="532"/>
        <end position="564"/>
    </location>
</feature>
<dbReference type="Pfam" id="PF12796">
    <property type="entry name" value="Ank_2"/>
    <property type="match status" value="1"/>
</dbReference>
<dbReference type="InterPro" id="IPR036770">
    <property type="entry name" value="Ankyrin_rpt-contain_sf"/>
</dbReference>
<gene>
    <name evidence="5" type="ORF">BSTOLATCC_MIC60783</name>
</gene>
<evidence type="ECO:0000313" key="6">
    <source>
        <dbReference type="Proteomes" id="UP001162131"/>
    </source>
</evidence>